<organism evidence="6 7">
    <name type="scientific">Thiomonas bhubaneswarensis</name>
    <dbReference type="NCBI Taxonomy" id="339866"/>
    <lineage>
        <taxon>Bacteria</taxon>
        <taxon>Pseudomonadati</taxon>
        <taxon>Pseudomonadota</taxon>
        <taxon>Betaproteobacteria</taxon>
        <taxon>Burkholderiales</taxon>
        <taxon>Thiomonas</taxon>
    </lineage>
</organism>
<dbReference type="Gene3D" id="1.10.10.10">
    <property type="entry name" value="Winged helix-like DNA-binding domain superfamily/Winged helix DNA-binding domain"/>
    <property type="match status" value="1"/>
</dbReference>
<dbReference type="InterPro" id="IPR058163">
    <property type="entry name" value="LysR-type_TF_proteobact-type"/>
</dbReference>
<sequence length="302" mass="33270">MRTNAFLSVLPEMVTFLRVSELGSFSAAARQLGTTPSAVSRQVSRLEKRLGIQLIQRTTRQLRLTRAGEAAFARCSELAAAAQAVLQVPHEVTSAPRGQLSLSAPTAFARHVLHPLLMQFLALWPQVDLHLIATDRDIDPIRDGVDLMIRITRHPPEGLSARELMSIRQILCASPRYLAAHPTIEHPADLSTHSCLCLGEDAHDRRWRFRQGDIESEVTVQGRYDVNHSALRLDAMLAGLGLCTLPDYVAKPALLQGAAVQVLPDWDFLGNYGGRAYALYPPTRFVPPALRALIDHLVASMA</sequence>
<accession>A0A0K6HW43</accession>
<dbReference type="InterPro" id="IPR005119">
    <property type="entry name" value="LysR_subst-bd"/>
</dbReference>
<dbReference type="FunFam" id="1.10.10.10:FF:000001">
    <property type="entry name" value="LysR family transcriptional regulator"/>
    <property type="match status" value="1"/>
</dbReference>
<dbReference type="Pfam" id="PF00126">
    <property type="entry name" value="HTH_1"/>
    <property type="match status" value="1"/>
</dbReference>
<dbReference type="AlphaFoldDB" id="A0A0K6HW43"/>
<dbReference type="PANTHER" id="PTHR30537:SF5">
    <property type="entry name" value="HTH-TYPE TRANSCRIPTIONAL ACTIVATOR TTDR-RELATED"/>
    <property type="match status" value="1"/>
</dbReference>
<dbReference type="STRING" id="339866.GCA_001418255_00829"/>
<dbReference type="PANTHER" id="PTHR30537">
    <property type="entry name" value="HTH-TYPE TRANSCRIPTIONAL REGULATOR"/>
    <property type="match status" value="1"/>
</dbReference>
<name>A0A0K6HW43_9BURK</name>
<dbReference type="EMBL" id="CYHF01000002">
    <property type="protein sequence ID" value="CUA95023.1"/>
    <property type="molecule type" value="Genomic_DNA"/>
</dbReference>
<dbReference type="InterPro" id="IPR036390">
    <property type="entry name" value="WH_DNA-bd_sf"/>
</dbReference>
<evidence type="ECO:0000313" key="6">
    <source>
        <dbReference type="EMBL" id="CUA95023.1"/>
    </source>
</evidence>
<evidence type="ECO:0000259" key="5">
    <source>
        <dbReference type="PROSITE" id="PS50931"/>
    </source>
</evidence>
<evidence type="ECO:0000256" key="3">
    <source>
        <dbReference type="ARBA" id="ARBA00023125"/>
    </source>
</evidence>
<keyword evidence="4" id="KW-0804">Transcription</keyword>
<evidence type="ECO:0000256" key="1">
    <source>
        <dbReference type="ARBA" id="ARBA00009437"/>
    </source>
</evidence>
<dbReference type="InterPro" id="IPR036388">
    <property type="entry name" value="WH-like_DNA-bd_sf"/>
</dbReference>
<dbReference type="Pfam" id="PF03466">
    <property type="entry name" value="LysR_substrate"/>
    <property type="match status" value="1"/>
</dbReference>
<dbReference type="Gene3D" id="3.40.190.290">
    <property type="match status" value="1"/>
</dbReference>
<dbReference type="OrthoDB" id="9786526at2"/>
<dbReference type="SUPFAM" id="SSF53850">
    <property type="entry name" value="Periplasmic binding protein-like II"/>
    <property type="match status" value="1"/>
</dbReference>
<dbReference type="GO" id="GO:0003700">
    <property type="term" value="F:DNA-binding transcription factor activity"/>
    <property type="evidence" value="ECO:0007669"/>
    <property type="project" value="InterPro"/>
</dbReference>
<dbReference type="SUPFAM" id="SSF46785">
    <property type="entry name" value="Winged helix' DNA-binding domain"/>
    <property type="match status" value="1"/>
</dbReference>
<proteinExistence type="inferred from homology"/>
<keyword evidence="3" id="KW-0238">DNA-binding</keyword>
<evidence type="ECO:0000256" key="2">
    <source>
        <dbReference type="ARBA" id="ARBA00023015"/>
    </source>
</evidence>
<comment type="similarity">
    <text evidence="1">Belongs to the LysR transcriptional regulatory family.</text>
</comment>
<dbReference type="Proteomes" id="UP000183649">
    <property type="component" value="Unassembled WGS sequence"/>
</dbReference>
<dbReference type="PROSITE" id="PS50931">
    <property type="entry name" value="HTH_LYSR"/>
    <property type="match status" value="1"/>
</dbReference>
<protein>
    <submittedName>
        <fullName evidence="6">Transcriptional regulator, LysR family</fullName>
    </submittedName>
</protein>
<reference evidence="7" key="1">
    <citation type="submission" date="2015-08" db="EMBL/GenBank/DDBJ databases">
        <authorList>
            <person name="Varghese N."/>
        </authorList>
    </citation>
    <scope>NUCLEOTIDE SEQUENCE [LARGE SCALE GENOMIC DNA]</scope>
    <source>
        <strain evidence="7">DSM 18181</strain>
    </source>
</reference>
<dbReference type="GO" id="GO:0043565">
    <property type="term" value="F:sequence-specific DNA binding"/>
    <property type="evidence" value="ECO:0007669"/>
    <property type="project" value="TreeGrafter"/>
</dbReference>
<gene>
    <name evidence="6" type="ORF">Ga0061069_102305</name>
</gene>
<keyword evidence="2" id="KW-0805">Transcription regulation</keyword>
<keyword evidence="7" id="KW-1185">Reference proteome</keyword>
<feature type="domain" description="HTH lysR-type" evidence="5">
    <location>
        <begin position="13"/>
        <end position="65"/>
    </location>
</feature>
<dbReference type="PRINTS" id="PR00039">
    <property type="entry name" value="HTHLYSR"/>
</dbReference>
<dbReference type="GO" id="GO:0006351">
    <property type="term" value="P:DNA-templated transcription"/>
    <property type="evidence" value="ECO:0007669"/>
    <property type="project" value="TreeGrafter"/>
</dbReference>
<dbReference type="CDD" id="cd08422">
    <property type="entry name" value="PBP2_CrgA_like"/>
    <property type="match status" value="1"/>
</dbReference>
<dbReference type="InterPro" id="IPR000847">
    <property type="entry name" value="LysR_HTH_N"/>
</dbReference>
<evidence type="ECO:0000256" key="4">
    <source>
        <dbReference type="ARBA" id="ARBA00023163"/>
    </source>
</evidence>
<evidence type="ECO:0000313" key="7">
    <source>
        <dbReference type="Proteomes" id="UP000183649"/>
    </source>
</evidence>